<dbReference type="OrthoDB" id="2449131at2"/>
<name>A0A0C2VUH5_9BACL</name>
<sequence>MKKGVLTASIFLVFLLQGCMYPSQEKSENEIPYEDQIQNVQEAVDSFQEESGGLLPIKTLDENTPIYQKYLIDFSKIKPRYIDQLPGNAYENGGVFQYLLLDVEEDPTVHIFDLRIAEEIRSLQIKIQANRGIPFEAALGGKYYSINFEKLGYKEDPTVQSPFTNKELPIIADGSGTIYVDYLTDLYQIAQENEINLETIELEDVRGILHEESSFVPAYSPVYEVNQDNEITYSSS</sequence>
<dbReference type="EMBL" id="JXRR01000014">
    <property type="protein sequence ID" value="KIL48071.1"/>
    <property type="molecule type" value="Genomic_DNA"/>
</dbReference>
<reference evidence="1 2" key="1">
    <citation type="submission" date="2015-01" db="EMBL/GenBank/DDBJ databases">
        <title>Jeotgalibacillus campisalis genome sequencing.</title>
        <authorList>
            <person name="Goh K.M."/>
            <person name="Chan K.-G."/>
            <person name="Yaakop A.S."/>
            <person name="Ee R."/>
            <person name="Gan H.M."/>
            <person name="Chan C.S."/>
        </authorList>
    </citation>
    <scope>NUCLEOTIDE SEQUENCE [LARGE SCALE GENOMIC DNA]</scope>
    <source>
        <strain evidence="1 2">SF-57</strain>
    </source>
</reference>
<accession>A0A0C2VUH5</accession>
<dbReference type="RefSeq" id="WP_041058025.1">
    <property type="nucleotide sequence ID" value="NZ_JXRR01000014.1"/>
</dbReference>
<evidence type="ECO:0000313" key="1">
    <source>
        <dbReference type="EMBL" id="KIL48071.1"/>
    </source>
</evidence>
<dbReference type="PATRIC" id="fig|220754.4.peg.2254"/>
<dbReference type="PROSITE" id="PS51257">
    <property type="entry name" value="PROKAR_LIPOPROTEIN"/>
    <property type="match status" value="1"/>
</dbReference>
<evidence type="ECO:0000313" key="2">
    <source>
        <dbReference type="Proteomes" id="UP000031972"/>
    </source>
</evidence>
<protein>
    <recommendedName>
        <fullName evidence="3">ABC transporter periplasmic binding protein yphF</fullName>
    </recommendedName>
</protein>
<comment type="caution">
    <text evidence="1">The sequence shown here is derived from an EMBL/GenBank/DDBJ whole genome shotgun (WGS) entry which is preliminary data.</text>
</comment>
<dbReference type="AlphaFoldDB" id="A0A0C2VUH5"/>
<dbReference type="Proteomes" id="UP000031972">
    <property type="component" value="Unassembled WGS sequence"/>
</dbReference>
<proteinExistence type="predicted"/>
<keyword evidence="2" id="KW-1185">Reference proteome</keyword>
<organism evidence="1 2">
    <name type="scientific">Jeotgalibacillus campisalis</name>
    <dbReference type="NCBI Taxonomy" id="220754"/>
    <lineage>
        <taxon>Bacteria</taxon>
        <taxon>Bacillati</taxon>
        <taxon>Bacillota</taxon>
        <taxon>Bacilli</taxon>
        <taxon>Bacillales</taxon>
        <taxon>Caryophanaceae</taxon>
        <taxon>Jeotgalibacillus</taxon>
    </lineage>
</organism>
<gene>
    <name evidence="1" type="ORF">KR50_22380</name>
</gene>
<evidence type="ECO:0008006" key="3">
    <source>
        <dbReference type="Google" id="ProtNLM"/>
    </source>
</evidence>